<dbReference type="CDD" id="cd01392">
    <property type="entry name" value="HTH_LacI"/>
    <property type="match status" value="1"/>
</dbReference>
<reference evidence="6 7" key="1">
    <citation type="submission" date="2019-04" db="EMBL/GenBank/DDBJ databases">
        <title>Phreatobacter aquaticus sp. nov.</title>
        <authorList>
            <person name="Choi A."/>
        </authorList>
    </citation>
    <scope>NUCLEOTIDE SEQUENCE [LARGE SCALE GENOMIC DNA]</scope>
    <source>
        <strain evidence="6 7">KCTC 52518</strain>
    </source>
</reference>
<evidence type="ECO:0000256" key="4">
    <source>
        <dbReference type="SAM" id="MobiDB-lite"/>
    </source>
</evidence>
<dbReference type="SUPFAM" id="SSF53822">
    <property type="entry name" value="Periplasmic binding protein-like I"/>
    <property type="match status" value="1"/>
</dbReference>
<proteinExistence type="predicted"/>
<dbReference type="InterPro" id="IPR046335">
    <property type="entry name" value="LacI/GalR-like_sensor"/>
</dbReference>
<dbReference type="InterPro" id="IPR010982">
    <property type="entry name" value="Lambda_DNA-bd_dom_sf"/>
</dbReference>
<dbReference type="PROSITE" id="PS50932">
    <property type="entry name" value="HTH_LACI_2"/>
    <property type="match status" value="1"/>
</dbReference>
<keyword evidence="7" id="KW-1185">Reference proteome</keyword>
<sequence>MAKSPAGKKPPSARLPVADRPPAAPARLKDVADHAGVHISTASRALDPLKERRISPDVAEKVKASARALGYQGNVIAASLRRRRSHTVGVVVPDLTNPMFPPMFRGIEDRLQQIGYSALLTNSDFNLEREWQLLDMFIKRQVDGLILATARLDDPIVRAALERGMEIVLMNRSTAGTAVPAILADEPAGIREAFDHLHDLGHRRIAHIAGPQDVSTGRTRREAFAAVAASHGLEAGPRNVVIAGQFSEEAGRRAALHLLESGFAPTGIVAANDALALGVYDALDELNLACPGDVSVTGFNDMPFVDKLKPALTSVRIPQYRMGYEAADELVARLDDPARPVARRILPPKLIIRDSTGPVRQSA</sequence>
<dbReference type="Proteomes" id="UP000298781">
    <property type="component" value="Chromosome"/>
</dbReference>
<evidence type="ECO:0000313" key="7">
    <source>
        <dbReference type="Proteomes" id="UP000298781"/>
    </source>
</evidence>
<dbReference type="CDD" id="cd06267">
    <property type="entry name" value="PBP1_LacI_sugar_binding-like"/>
    <property type="match status" value="1"/>
</dbReference>
<dbReference type="SMART" id="SM00354">
    <property type="entry name" value="HTH_LACI"/>
    <property type="match status" value="1"/>
</dbReference>
<gene>
    <name evidence="6" type="ORF">E8M01_24600</name>
</gene>
<dbReference type="PANTHER" id="PTHR30146">
    <property type="entry name" value="LACI-RELATED TRANSCRIPTIONAL REPRESSOR"/>
    <property type="match status" value="1"/>
</dbReference>
<dbReference type="EMBL" id="CP039690">
    <property type="protein sequence ID" value="QCI67136.1"/>
    <property type="molecule type" value="Genomic_DNA"/>
</dbReference>
<evidence type="ECO:0000256" key="2">
    <source>
        <dbReference type="ARBA" id="ARBA00023125"/>
    </source>
</evidence>
<organism evidence="6 7">
    <name type="scientific">Phreatobacter stygius</name>
    <dbReference type="NCBI Taxonomy" id="1940610"/>
    <lineage>
        <taxon>Bacteria</taxon>
        <taxon>Pseudomonadati</taxon>
        <taxon>Pseudomonadota</taxon>
        <taxon>Alphaproteobacteria</taxon>
        <taxon>Hyphomicrobiales</taxon>
        <taxon>Phreatobacteraceae</taxon>
        <taxon>Phreatobacter</taxon>
    </lineage>
</organism>
<evidence type="ECO:0000256" key="1">
    <source>
        <dbReference type="ARBA" id="ARBA00023015"/>
    </source>
</evidence>
<dbReference type="KEGG" id="pstg:E8M01_24600"/>
<keyword evidence="2" id="KW-0238">DNA-binding</keyword>
<dbReference type="Gene3D" id="3.40.50.2300">
    <property type="match status" value="2"/>
</dbReference>
<dbReference type="InterPro" id="IPR000843">
    <property type="entry name" value="HTH_LacI"/>
</dbReference>
<name>A0A4D7BCM9_9HYPH</name>
<protein>
    <submittedName>
        <fullName evidence="6">LacI family transcriptional regulator</fullName>
    </submittedName>
</protein>
<evidence type="ECO:0000259" key="5">
    <source>
        <dbReference type="PROSITE" id="PS50932"/>
    </source>
</evidence>
<feature type="domain" description="HTH lacI-type" evidence="5">
    <location>
        <begin position="26"/>
        <end position="82"/>
    </location>
</feature>
<dbReference type="GO" id="GO:0000976">
    <property type="term" value="F:transcription cis-regulatory region binding"/>
    <property type="evidence" value="ECO:0007669"/>
    <property type="project" value="TreeGrafter"/>
</dbReference>
<accession>A0A4D7BCM9</accession>
<feature type="region of interest" description="Disordered" evidence="4">
    <location>
        <begin position="1"/>
        <end position="24"/>
    </location>
</feature>
<evidence type="ECO:0000256" key="3">
    <source>
        <dbReference type="ARBA" id="ARBA00023163"/>
    </source>
</evidence>
<dbReference type="Pfam" id="PF13377">
    <property type="entry name" value="Peripla_BP_3"/>
    <property type="match status" value="1"/>
</dbReference>
<dbReference type="Pfam" id="PF00356">
    <property type="entry name" value="LacI"/>
    <property type="match status" value="1"/>
</dbReference>
<evidence type="ECO:0000313" key="6">
    <source>
        <dbReference type="EMBL" id="QCI67136.1"/>
    </source>
</evidence>
<dbReference type="PANTHER" id="PTHR30146:SF138">
    <property type="entry name" value="TRANSCRIPTIONAL REGULATORY PROTEIN"/>
    <property type="match status" value="1"/>
</dbReference>
<keyword evidence="3" id="KW-0804">Transcription</keyword>
<dbReference type="GO" id="GO:0003700">
    <property type="term" value="F:DNA-binding transcription factor activity"/>
    <property type="evidence" value="ECO:0007669"/>
    <property type="project" value="TreeGrafter"/>
</dbReference>
<dbReference type="AlphaFoldDB" id="A0A4D7BCM9"/>
<dbReference type="OrthoDB" id="8433438at2"/>
<keyword evidence="1" id="KW-0805">Transcription regulation</keyword>
<dbReference type="InterPro" id="IPR028082">
    <property type="entry name" value="Peripla_BP_I"/>
</dbReference>
<dbReference type="Gene3D" id="1.10.260.40">
    <property type="entry name" value="lambda repressor-like DNA-binding domains"/>
    <property type="match status" value="1"/>
</dbReference>
<dbReference type="SUPFAM" id="SSF47413">
    <property type="entry name" value="lambda repressor-like DNA-binding domains"/>
    <property type="match status" value="1"/>
</dbReference>
<dbReference type="RefSeq" id="WP_136962572.1">
    <property type="nucleotide sequence ID" value="NZ_CP039690.1"/>
</dbReference>